<dbReference type="AlphaFoldDB" id="A0A7J0BZN5"/>
<evidence type="ECO:0000313" key="3">
    <source>
        <dbReference type="Proteomes" id="UP000503820"/>
    </source>
</evidence>
<organism evidence="2 3">
    <name type="scientific">Desulfovibrio psychrotolerans</name>
    <dbReference type="NCBI Taxonomy" id="415242"/>
    <lineage>
        <taxon>Bacteria</taxon>
        <taxon>Pseudomonadati</taxon>
        <taxon>Thermodesulfobacteriota</taxon>
        <taxon>Desulfovibrionia</taxon>
        <taxon>Desulfovibrionales</taxon>
        <taxon>Desulfovibrionaceae</taxon>
        <taxon>Desulfovibrio</taxon>
    </lineage>
</organism>
<keyword evidence="2" id="KW-0808">Transferase</keyword>
<keyword evidence="2" id="KW-0489">Methyltransferase</keyword>
<gene>
    <name evidence="2" type="ORF">DSM19430T_32850</name>
</gene>
<protein>
    <submittedName>
        <fullName evidence="2">Methyltransferase</fullName>
    </submittedName>
</protein>
<comment type="caution">
    <text evidence="2">The sequence shown here is derived from an EMBL/GenBank/DDBJ whole genome shotgun (WGS) entry which is preliminary data.</text>
</comment>
<accession>A0A7J0BZN5</accession>
<dbReference type="RefSeq" id="WP_174411204.1">
    <property type="nucleotide sequence ID" value="NZ_BLVP01000043.1"/>
</dbReference>
<evidence type="ECO:0000313" key="2">
    <source>
        <dbReference type="EMBL" id="GFM38601.1"/>
    </source>
</evidence>
<dbReference type="PANTHER" id="PTHR37524">
    <property type="entry name" value="RIBOSOMAL RNA LARGE SUBUNIT METHYLTRANSFERASE M"/>
    <property type="match status" value="1"/>
</dbReference>
<sequence>MQLEGTTIYLAPRGFEEDLGRELRNVVEQRGRLFIAEGPPQNPVWAQNTWLAPVSVPVESIADGARRLKAMQRNWWLHSTGFHRRARLIQDKLPHVSAKPLVFGTRPPEAPLGSWTLWEENLIIASPACTSTFPDGEVVFEENKTVPPTRAYLKLWELFTLLTVRPQPGELCLDLGSSPGGWSWVLAEMGARVFSIDKSPLADHIAAHPNINWCAGSAFGLDPRHAGAVDWLFSDVICYPERLLEMVRRWLEHGTCRNFVCTIKLQGQGDMEVVRQFAAIAGSRVMHLSANKHELTWVKLG</sequence>
<dbReference type="Gene3D" id="3.40.50.150">
    <property type="entry name" value="Vaccinia Virus protein VP39"/>
    <property type="match status" value="1"/>
</dbReference>
<dbReference type="Pfam" id="PF01728">
    <property type="entry name" value="FtsJ"/>
    <property type="match status" value="1"/>
</dbReference>
<proteinExistence type="predicted"/>
<reference evidence="2 3" key="1">
    <citation type="submission" date="2020-05" db="EMBL/GenBank/DDBJ databases">
        <title>Draft genome sequence of Desulfovibrio psychrotolerans JS1T.</title>
        <authorList>
            <person name="Ueno A."/>
            <person name="Tamazawa S."/>
            <person name="Tamamura S."/>
            <person name="Murakami T."/>
            <person name="Kiyama T."/>
            <person name="Inomata H."/>
            <person name="Amano Y."/>
            <person name="Miyakawa K."/>
            <person name="Tamaki H."/>
            <person name="Naganuma T."/>
            <person name="Kaneko K."/>
        </authorList>
    </citation>
    <scope>NUCLEOTIDE SEQUENCE [LARGE SCALE GENOMIC DNA]</scope>
    <source>
        <strain evidence="2 3">JS1</strain>
    </source>
</reference>
<feature type="domain" description="Ribosomal RNA methyltransferase FtsJ" evidence="1">
    <location>
        <begin position="149"/>
        <end position="236"/>
    </location>
</feature>
<dbReference type="InterPro" id="IPR029063">
    <property type="entry name" value="SAM-dependent_MTases_sf"/>
</dbReference>
<dbReference type="InterPro" id="IPR002877">
    <property type="entry name" value="RNA_MeTrfase_FtsJ_dom"/>
</dbReference>
<keyword evidence="3" id="KW-1185">Reference proteome</keyword>
<dbReference type="EMBL" id="BLVP01000043">
    <property type="protein sequence ID" value="GFM38601.1"/>
    <property type="molecule type" value="Genomic_DNA"/>
</dbReference>
<dbReference type="PANTHER" id="PTHR37524:SF2">
    <property type="entry name" value="RIBOSOMAL RNA METHYLTRANSFERASE FTSJ DOMAIN-CONTAINING PROTEIN"/>
    <property type="match status" value="1"/>
</dbReference>
<name>A0A7J0BZN5_9BACT</name>
<dbReference type="SUPFAM" id="SSF53335">
    <property type="entry name" value="S-adenosyl-L-methionine-dependent methyltransferases"/>
    <property type="match status" value="1"/>
</dbReference>
<dbReference type="Proteomes" id="UP000503820">
    <property type="component" value="Unassembled WGS sequence"/>
</dbReference>
<dbReference type="GO" id="GO:0032259">
    <property type="term" value="P:methylation"/>
    <property type="evidence" value="ECO:0007669"/>
    <property type="project" value="UniProtKB-KW"/>
</dbReference>
<evidence type="ECO:0000259" key="1">
    <source>
        <dbReference type="Pfam" id="PF01728"/>
    </source>
</evidence>
<dbReference type="GO" id="GO:0008168">
    <property type="term" value="F:methyltransferase activity"/>
    <property type="evidence" value="ECO:0007669"/>
    <property type="project" value="UniProtKB-KW"/>
</dbReference>